<evidence type="ECO:0000313" key="1">
    <source>
        <dbReference type="EMBL" id="MEE6258013.1"/>
    </source>
</evidence>
<gene>
    <name evidence="1" type="ORF">V1633_05840</name>
</gene>
<protein>
    <submittedName>
        <fullName evidence="1">DUF742 domain-containing protein</fullName>
    </submittedName>
</protein>
<accession>A0ABU7RNG6</accession>
<dbReference type="RefSeq" id="WP_331213116.1">
    <property type="nucleotide sequence ID" value="NZ_JAZGQK010000003.1"/>
</dbReference>
<evidence type="ECO:0000313" key="2">
    <source>
        <dbReference type="Proteomes" id="UP001332243"/>
    </source>
</evidence>
<organism evidence="1 2">
    <name type="scientific">Plantactinospora sonchi</name>
    <dbReference type="NCBI Taxonomy" id="1544735"/>
    <lineage>
        <taxon>Bacteria</taxon>
        <taxon>Bacillati</taxon>
        <taxon>Actinomycetota</taxon>
        <taxon>Actinomycetes</taxon>
        <taxon>Micromonosporales</taxon>
        <taxon>Micromonosporaceae</taxon>
        <taxon>Plantactinospora</taxon>
    </lineage>
</organism>
<keyword evidence="2" id="KW-1185">Reference proteome</keyword>
<dbReference type="Proteomes" id="UP001332243">
    <property type="component" value="Unassembled WGS sequence"/>
</dbReference>
<proteinExistence type="predicted"/>
<dbReference type="PANTHER" id="PTHR36221">
    <property type="entry name" value="DUF742 DOMAIN-CONTAINING PROTEIN"/>
    <property type="match status" value="1"/>
</dbReference>
<dbReference type="EMBL" id="JAZGQK010000003">
    <property type="protein sequence ID" value="MEE6258013.1"/>
    <property type="molecule type" value="Genomic_DNA"/>
</dbReference>
<reference evidence="1 2" key="1">
    <citation type="submission" date="2024-01" db="EMBL/GenBank/DDBJ databases">
        <title>Genome insights into Plantactinospora sonchi sp. nov.</title>
        <authorList>
            <person name="Wang L."/>
        </authorList>
    </citation>
    <scope>NUCLEOTIDE SEQUENCE [LARGE SCALE GENOMIC DNA]</scope>
    <source>
        <strain evidence="1 2">NEAU-QY2</strain>
    </source>
</reference>
<name>A0ABU7RNG6_9ACTN</name>
<comment type="caution">
    <text evidence="1">The sequence shown here is derived from an EMBL/GenBank/DDBJ whole genome shotgun (WGS) entry which is preliminary data.</text>
</comment>
<sequence>MTDDGEEEEAWASGPLVVDEPLVRPFAVTGGRTVSDRPIDMLAFVIATGAVPPPGVGLGPEHLAIVDLCQRRLLSVAEVSAYLKLPLGTVRVLLSDLLDRDFVEIQEPRSSTHDFTDETLQAVINGIRAL</sequence>
<dbReference type="PANTHER" id="PTHR36221:SF1">
    <property type="entry name" value="DUF742 DOMAIN-CONTAINING PROTEIN"/>
    <property type="match status" value="1"/>
</dbReference>
<dbReference type="InterPro" id="IPR007995">
    <property type="entry name" value="DUF742"/>
</dbReference>
<dbReference type="Pfam" id="PF05331">
    <property type="entry name" value="DUF742"/>
    <property type="match status" value="1"/>
</dbReference>